<dbReference type="Proteomes" id="UP000557688">
    <property type="component" value="Unassembled WGS sequence"/>
</dbReference>
<evidence type="ECO:0000313" key="2">
    <source>
        <dbReference type="EMBL" id="MBB3173888.1"/>
    </source>
</evidence>
<dbReference type="SUPFAM" id="SSF158791">
    <property type="entry name" value="MgtE N-terminal domain-like"/>
    <property type="match status" value="1"/>
</dbReference>
<keyword evidence="2" id="KW-0966">Cell projection</keyword>
<keyword evidence="2" id="KW-0282">Flagellum</keyword>
<feature type="region of interest" description="Disordered" evidence="1">
    <location>
        <begin position="69"/>
        <end position="103"/>
    </location>
</feature>
<protein>
    <submittedName>
        <fullName evidence="2">Flagellar motility protein MotE (MotC chaperone)</fullName>
    </submittedName>
</protein>
<dbReference type="RefSeq" id="WP_183275048.1">
    <property type="nucleotide sequence ID" value="NZ_JACHXV010000005.1"/>
</dbReference>
<keyword evidence="3" id="KW-1185">Reference proteome</keyword>
<proteinExistence type="predicted"/>
<feature type="compositionally biased region" description="Low complexity" evidence="1">
    <location>
        <begin position="235"/>
        <end position="249"/>
    </location>
</feature>
<name>A0A839UUE1_9PROT</name>
<accession>A0A839UUE1</accession>
<comment type="caution">
    <text evidence="2">The sequence shown here is derived from an EMBL/GenBank/DDBJ whole genome shotgun (WGS) entry which is preliminary data.</text>
</comment>
<evidence type="ECO:0000256" key="1">
    <source>
        <dbReference type="SAM" id="MobiDB-lite"/>
    </source>
</evidence>
<evidence type="ECO:0000313" key="3">
    <source>
        <dbReference type="Proteomes" id="UP000557688"/>
    </source>
</evidence>
<organism evidence="2 3">
    <name type="scientific">Endobacter medicaginis</name>
    <dbReference type="NCBI Taxonomy" id="1181271"/>
    <lineage>
        <taxon>Bacteria</taxon>
        <taxon>Pseudomonadati</taxon>
        <taxon>Pseudomonadota</taxon>
        <taxon>Alphaproteobacteria</taxon>
        <taxon>Acetobacterales</taxon>
        <taxon>Acetobacteraceae</taxon>
        <taxon>Endobacter</taxon>
    </lineage>
</organism>
<sequence length="258" mass="26842">MTMSNRLPAIRPLPLTMLALFALLVCKSAGIVYAATALLQSATDGKSDGRAPAAPGDSVRASDALTGLPARLAPSPAGPATSQGKPGAAPASAQPPASDEHELADELARQRQELALRSPAADARDDVLNTAQSRLQQKLDDLAQRQKAVDSAESRRADVDAETWTNLAKMYEAMAPKSAAGIFDVTEPRLLVNIVDHMNVRKAAAILAVMQPERARIATQMLALSQSNARPAPVASGESAAQTAAAKPATDVQSPTGQ</sequence>
<dbReference type="AlphaFoldDB" id="A0A839UUE1"/>
<feature type="compositionally biased region" description="Low complexity" evidence="1">
    <location>
        <begin position="82"/>
        <end position="97"/>
    </location>
</feature>
<feature type="region of interest" description="Disordered" evidence="1">
    <location>
        <begin position="225"/>
        <end position="258"/>
    </location>
</feature>
<reference evidence="2 3" key="1">
    <citation type="submission" date="2020-08" db="EMBL/GenBank/DDBJ databases">
        <title>Genomic Encyclopedia of Type Strains, Phase III (KMG-III): the genomes of soil and plant-associated and newly described type strains.</title>
        <authorList>
            <person name="Whitman W."/>
        </authorList>
    </citation>
    <scope>NUCLEOTIDE SEQUENCE [LARGE SCALE GENOMIC DNA]</scope>
    <source>
        <strain evidence="2 3">CECT 8088</strain>
    </source>
</reference>
<keyword evidence="2" id="KW-0969">Cilium</keyword>
<dbReference type="EMBL" id="JACHXV010000005">
    <property type="protein sequence ID" value="MBB3173888.1"/>
    <property type="molecule type" value="Genomic_DNA"/>
</dbReference>
<gene>
    <name evidence="2" type="ORF">FHR90_001720</name>
</gene>